<dbReference type="SUPFAM" id="SSF48576">
    <property type="entry name" value="Terpenoid synthases"/>
    <property type="match status" value="1"/>
</dbReference>
<dbReference type="CDD" id="cd00683">
    <property type="entry name" value="Trans_IPPS_HH"/>
    <property type="match status" value="1"/>
</dbReference>
<keyword evidence="2 3" id="KW-0808">Transferase</keyword>
<dbReference type="PROSITE" id="PS01045">
    <property type="entry name" value="SQUALEN_PHYTOEN_SYN_2"/>
    <property type="match status" value="1"/>
</dbReference>
<dbReference type="InterPro" id="IPR033904">
    <property type="entry name" value="Trans_IPPS_HH"/>
</dbReference>
<dbReference type="SFLD" id="SFLDG01018">
    <property type="entry name" value="Squalene/Phytoene_Synthase_Lik"/>
    <property type="match status" value="1"/>
</dbReference>
<dbReference type="SFLD" id="SFLDG01212">
    <property type="entry name" value="Phytoene_synthase_like"/>
    <property type="match status" value="1"/>
</dbReference>
<dbReference type="SFLD" id="SFLDS00005">
    <property type="entry name" value="Isoprenoid_Synthase_Type_I"/>
    <property type="match status" value="1"/>
</dbReference>
<name>A0ABT6PJU7_9PSEU</name>
<dbReference type="GO" id="GO:0016740">
    <property type="term" value="F:transferase activity"/>
    <property type="evidence" value="ECO:0007669"/>
    <property type="project" value="UniProtKB-KW"/>
</dbReference>
<keyword evidence="4" id="KW-1185">Reference proteome</keyword>
<dbReference type="Proteomes" id="UP001237595">
    <property type="component" value="Unassembled WGS sequence"/>
</dbReference>
<dbReference type="InterPro" id="IPR044843">
    <property type="entry name" value="Trans_IPPS_bact-type"/>
</dbReference>
<dbReference type="Pfam" id="PF00494">
    <property type="entry name" value="SQS_PSY"/>
    <property type="match status" value="1"/>
</dbReference>
<organism evidence="3 4">
    <name type="scientific">Saccharopolyspora ipomoeae</name>
    <dbReference type="NCBI Taxonomy" id="3042027"/>
    <lineage>
        <taxon>Bacteria</taxon>
        <taxon>Bacillati</taxon>
        <taxon>Actinomycetota</taxon>
        <taxon>Actinomycetes</taxon>
        <taxon>Pseudonocardiales</taxon>
        <taxon>Pseudonocardiaceae</taxon>
        <taxon>Saccharopolyspora</taxon>
    </lineage>
</organism>
<reference evidence="3 4" key="1">
    <citation type="submission" date="2023-04" db="EMBL/GenBank/DDBJ databases">
        <title>Draft genome sequence of Saccharopolyspora sp. TS4A08 isolated from sweet potato rhizospheric soil.</title>
        <authorList>
            <person name="Suksaard P."/>
            <person name="Duangmal K."/>
        </authorList>
    </citation>
    <scope>NUCLEOTIDE SEQUENCE [LARGE SCALE GENOMIC DNA]</scope>
    <source>
        <strain evidence="3 4">TS4A08</strain>
    </source>
</reference>
<sequence>MSDSELDAAGVTDPRLRQAYQRCRSVNARHGRTYFLATRLLPRARRPAVHALYGFARRADDVVDEPAPPGTCVDRDRALAELRRDLLTGLDQGCSNDELLAAVVHTAGRYGLRRALFEDFLTSMRMDLSVTDYPDRAALNRYVRGSAEAIGLQLLPVLGTVSPPEHAAPHAAALGKAFQLTNFLRDVAEDLDRDRVYLPADELAAHGVDRELLTWCRQRRCTDPRVRRALAEQHAATREVYRFARRGIALLEPVSRPCVETACTLYAQILDRIEEEDFAVFRIRATVGRWRRVRVATSGLVRSTLARRAGRAPGTRQERREIA</sequence>
<evidence type="ECO:0000256" key="2">
    <source>
        <dbReference type="ARBA" id="ARBA00022679"/>
    </source>
</evidence>
<evidence type="ECO:0000313" key="4">
    <source>
        <dbReference type="Proteomes" id="UP001237595"/>
    </source>
</evidence>
<dbReference type="InterPro" id="IPR002060">
    <property type="entry name" value="Squ/phyt_synthse"/>
</dbReference>
<dbReference type="EC" id="2.5.1.-" evidence="3"/>
<comment type="pathway">
    <text evidence="1">Carotenoid biosynthesis; phytoene biosynthesis.</text>
</comment>
<dbReference type="Gene3D" id="1.10.600.10">
    <property type="entry name" value="Farnesyl Diphosphate Synthase"/>
    <property type="match status" value="1"/>
</dbReference>
<dbReference type="InterPro" id="IPR008949">
    <property type="entry name" value="Isoprenoid_synthase_dom_sf"/>
</dbReference>
<accession>A0ABT6PJU7</accession>
<dbReference type="PANTHER" id="PTHR31480">
    <property type="entry name" value="BIFUNCTIONAL LYCOPENE CYCLASE/PHYTOENE SYNTHASE"/>
    <property type="match status" value="1"/>
</dbReference>
<gene>
    <name evidence="3" type="ORF">QFW96_06465</name>
</gene>
<evidence type="ECO:0000256" key="1">
    <source>
        <dbReference type="ARBA" id="ARBA00004684"/>
    </source>
</evidence>
<evidence type="ECO:0000313" key="3">
    <source>
        <dbReference type="EMBL" id="MDI2028243.1"/>
    </source>
</evidence>
<protein>
    <submittedName>
        <fullName evidence="3">Phytoene/squalene synthase family protein</fullName>
        <ecNumber evidence="3">2.5.1.-</ecNumber>
    </submittedName>
</protein>
<dbReference type="InterPro" id="IPR019845">
    <property type="entry name" value="Squalene/phytoene_synthase_CS"/>
</dbReference>
<proteinExistence type="predicted"/>
<dbReference type="RefSeq" id="WP_281454608.1">
    <property type="nucleotide sequence ID" value="NZ_JASAOF010000002.1"/>
</dbReference>
<comment type="caution">
    <text evidence="3">The sequence shown here is derived from an EMBL/GenBank/DDBJ whole genome shotgun (WGS) entry which is preliminary data.</text>
</comment>
<dbReference type="EMBL" id="JASAOF010000002">
    <property type="protein sequence ID" value="MDI2028243.1"/>
    <property type="molecule type" value="Genomic_DNA"/>
</dbReference>